<keyword evidence="2" id="KW-1185">Reference proteome</keyword>
<dbReference type="Proteomes" id="UP000268007">
    <property type="component" value="Unassembled WGS sequence"/>
</dbReference>
<protein>
    <submittedName>
        <fullName evidence="1">Uncharacterized protein</fullName>
    </submittedName>
</protein>
<dbReference type="RefSeq" id="WP_162847022.1">
    <property type="nucleotide sequence ID" value="NZ_RBKU01000001.1"/>
</dbReference>
<dbReference type="EMBL" id="RBKU01000001">
    <property type="protein sequence ID" value="RKR81894.1"/>
    <property type="molecule type" value="Genomic_DNA"/>
</dbReference>
<reference evidence="1 2" key="1">
    <citation type="submission" date="2018-10" db="EMBL/GenBank/DDBJ databases">
        <title>Genomic Encyclopedia of Archaeal and Bacterial Type Strains, Phase II (KMG-II): from individual species to whole genera.</title>
        <authorList>
            <person name="Goeker M."/>
        </authorList>
    </citation>
    <scope>NUCLEOTIDE SEQUENCE [LARGE SCALE GENOMIC DNA]</scope>
    <source>
        <strain evidence="1 2">DSM 18602</strain>
    </source>
</reference>
<sequence>MTNQESKLSPEKILSLLKKQDIHLTPQEAKQLLSFFSLLSDILIDDFLTR</sequence>
<proteinExistence type="predicted"/>
<organism evidence="1 2">
    <name type="scientific">Mucilaginibacter gracilis</name>
    <dbReference type="NCBI Taxonomy" id="423350"/>
    <lineage>
        <taxon>Bacteria</taxon>
        <taxon>Pseudomonadati</taxon>
        <taxon>Bacteroidota</taxon>
        <taxon>Sphingobacteriia</taxon>
        <taxon>Sphingobacteriales</taxon>
        <taxon>Sphingobacteriaceae</taxon>
        <taxon>Mucilaginibacter</taxon>
    </lineage>
</organism>
<evidence type="ECO:0000313" key="1">
    <source>
        <dbReference type="EMBL" id="RKR81894.1"/>
    </source>
</evidence>
<comment type="caution">
    <text evidence="1">The sequence shown here is derived from an EMBL/GenBank/DDBJ whole genome shotgun (WGS) entry which is preliminary data.</text>
</comment>
<name>A0A495J0Q5_9SPHI</name>
<gene>
    <name evidence="1" type="ORF">BDD43_2055</name>
</gene>
<evidence type="ECO:0000313" key="2">
    <source>
        <dbReference type="Proteomes" id="UP000268007"/>
    </source>
</evidence>
<dbReference type="AlphaFoldDB" id="A0A495J0Q5"/>
<accession>A0A495J0Q5</accession>